<dbReference type="InterPro" id="IPR016032">
    <property type="entry name" value="Sig_transdc_resp-reg_C-effctor"/>
</dbReference>
<dbReference type="InterPro" id="IPR027417">
    <property type="entry name" value="P-loop_NTPase"/>
</dbReference>
<dbReference type="Proteomes" id="UP001501821">
    <property type="component" value="Unassembled WGS sequence"/>
</dbReference>
<dbReference type="InterPro" id="IPR005158">
    <property type="entry name" value="BTAD"/>
</dbReference>
<dbReference type="Gene3D" id="1.25.40.10">
    <property type="entry name" value="Tetratricopeptide repeat domain"/>
    <property type="match status" value="1"/>
</dbReference>
<dbReference type="SUPFAM" id="SSF48452">
    <property type="entry name" value="TPR-like"/>
    <property type="match status" value="1"/>
</dbReference>
<dbReference type="InterPro" id="IPR041664">
    <property type="entry name" value="AAA_16"/>
</dbReference>
<feature type="domain" description="OmpR/PhoB-type" evidence="6">
    <location>
        <begin position="1"/>
        <end position="102"/>
    </location>
</feature>
<accession>A0ABP7IRU2</accession>
<dbReference type="SUPFAM" id="SSF46894">
    <property type="entry name" value="C-terminal effector domain of the bipartite response regulators"/>
    <property type="match status" value="1"/>
</dbReference>
<dbReference type="PROSITE" id="PS51755">
    <property type="entry name" value="OMPR_PHOB"/>
    <property type="match status" value="1"/>
</dbReference>
<name>A0ABP7IRU2_9ACTN</name>
<keyword evidence="4" id="KW-0804">Transcription</keyword>
<dbReference type="CDD" id="cd15831">
    <property type="entry name" value="BTAD"/>
    <property type="match status" value="1"/>
</dbReference>
<comment type="similarity">
    <text evidence="1">Belongs to the AfsR/DnrI/RedD regulatory family.</text>
</comment>
<dbReference type="Gene3D" id="1.10.10.10">
    <property type="entry name" value="Winged helix-like DNA-binding domain superfamily/Winged helix DNA-binding domain"/>
    <property type="match status" value="1"/>
</dbReference>
<dbReference type="EMBL" id="BAABAH010000010">
    <property type="protein sequence ID" value="GAA3824781.1"/>
    <property type="molecule type" value="Genomic_DNA"/>
</dbReference>
<gene>
    <name evidence="7" type="ORF">GCM10022242_27690</name>
</gene>
<evidence type="ECO:0000313" key="8">
    <source>
        <dbReference type="Proteomes" id="UP001501821"/>
    </source>
</evidence>
<dbReference type="SMART" id="SM01043">
    <property type="entry name" value="BTAD"/>
    <property type="match status" value="1"/>
</dbReference>
<proteinExistence type="inferred from homology"/>
<evidence type="ECO:0000256" key="1">
    <source>
        <dbReference type="ARBA" id="ARBA00005820"/>
    </source>
</evidence>
<keyword evidence="8" id="KW-1185">Reference proteome</keyword>
<reference evidence="8" key="1">
    <citation type="journal article" date="2019" name="Int. J. Syst. Evol. Microbiol.">
        <title>The Global Catalogue of Microorganisms (GCM) 10K type strain sequencing project: providing services to taxonomists for standard genome sequencing and annotation.</title>
        <authorList>
            <consortium name="The Broad Institute Genomics Platform"/>
            <consortium name="The Broad Institute Genome Sequencing Center for Infectious Disease"/>
            <person name="Wu L."/>
            <person name="Ma J."/>
        </authorList>
    </citation>
    <scope>NUCLEOTIDE SEQUENCE [LARGE SCALE GENOMIC DNA]</scope>
    <source>
        <strain evidence="8">JCM 16953</strain>
    </source>
</reference>
<evidence type="ECO:0000259" key="6">
    <source>
        <dbReference type="PROSITE" id="PS51755"/>
    </source>
</evidence>
<comment type="caution">
    <text evidence="7">The sequence shown here is derived from an EMBL/GenBank/DDBJ whole genome shotgun (WGS) entry which is preliminary data.</text>
</comment>
<sequence>MSAADLDVCVLGSLEVRRAGAPLDLGTPKQRALVASLVLARGWPVSVDGIVDQLWGDDAPPGVTGTLQAYVSGLRRVIEPDRAPRTPATVLVTATPGYALRVPEDRVDAHRFEQEASRVHRVLQPLSGLGAHDLDRGQLEDARALLEEALGRWRGTPYADLGDADAAVAERTRLDGLRLVALEDRAVAALALGEHGPVAAELEALTAAHPLRERLWALRALALARSGRQADALEVLRRLRDVLDEELGIEPSAEVRDLQTALLRQDERLEWVAPAAAGPAAPTVPQRPPPDPVVDERNRVAPWPMVGRDAELAALLGALAEAEAGTAAFAVLTGEAGIGKSRLSAELLLQARRRGVQVLIGRCSQDEGAPPLWPWQSVLEGLGVDLIELVAAAGDDEGGRFRAWERIAETVRSAAREQAVAVLLDDLHWADPSTLRVLRLLLESADEERLLVVGTWRTHPAPTGALADVAEAFGRRHAVRADLHGLGSRDVQTVFEAVAGPRAEAGAGIAQLLLERTDGNPFFLVELARLASERGGGVDLLHGEAPTAVNDVLDRRLARLPDTTRATLRTAAVIGRSFELGILARAAGLDEDDALDVVEPAIAAGVLRERGIDRYAFTHALVRDRFCDGVPASRIAREHAKVAAVLERTPGSESEVARHWRRAGPAHAGRAWRAAIAASERAQLLYEFEEEAELLEGALRSMDLDPEATDRERYGVLMNLVDAYRWCAQHEALIATAERAIAIGKRLRDPEAVARAAQSVAYDVLWRSAPPGETNEVVVGALRGSLDRLPPGDGELRCRVLLALAIEAADESAVAADDPTLLEALAMARRLGDPELLISAQQTAFMTRWVPSTAEDRLVGISEAVDLAHRIGAERVGVVCGTLRAAVLGELGRPAEMREQLALTRAEAERTRITYGDMVLTGLETSWFAMAGRAEDCAANLQRLREMEDRIDHGTLGPAIAVAEAVTAFWDGRTADGAPVLEALLADGYPFAVPLAVHRWRAGERDAARELYAEHGAPPEQETQLTLYLWGMAAELATHLGDADLAERALAQLSPYAGRSCAVGAAMVMAPVDCYLALAAAAAGRPRLAERHADDADRLVKEWDLPAVSGWFEDVFTRP</sequence>
<evidence type="ECO:0000256" key="3">
    <source>
        <dbReference type="ARBA" id="ARBA00023125"/>
    </source>
</evidence>
<dbReference type="RefSeq" id="WP_344776405.1">
    <property type="nucleotide sequence ID" value="NZ_BAABAH010000010.1"/>
</dbReference>
<keyword evidence="3 5" id="KW-0238">DNA-binding</keyword>
<dbReference type="PANTHER" id="PTHR35807">
    <property type="entry name" value="TRANSCRIPTIONAL REGULATOR REDD-RELATED"/>
    <property type="match status" value="1"/>
</dbReference>
<feature type="DNA-binding region" description="OmpR/PhoB-type" evidence="5">
    <location>
        <begin position="1"/>
        <end position="102"/>
    </location>
</feature>
<dbReference type="SMART" id="SM00862">
    <property type="entry name" value="Trans_reg_C"/>
    <property type="match status" value="1"/>
</dbReference>
<organism evidence="7 8">
    <name type="scientific">Nocardioides panacisoli</name>
    <dbReference type="NCBI Taxonomy" id="627624"/>
    <lineage>
        <taxon>Bacteria</taxon>
        <taxon>Bacillati</taxon>
        <taxon>Actinomycetota</taxon>
        <taxon>Actinomycetes</taxon>
        <taxon>Propionibacteriales</taxon>
        <taxon>Nocardioidaceae</taxon>
        <taxon>Nocardioides</taxon>
    </lineage>
</organism>
<dbReference type="SUPFAM" id="SSF52540">
    <property type="entry name" value="P-loop containing nucleoside triphosphate hydrolases"/>
    <property type="match status" value="1"/>
</dbReference>
<evidence type="ECO:0000256" key="4">
    <source>
        <dbReference type="ARBA" id="ARBA00023163"/>
    </source>
</evidence>
<dbReference type="Pfam" id="PF00486">
    <property type="entry name" value="Trans_reg_C"/>
    <property type="match status" value="1"/>
</dbReference>
<evidence type="ECO:0000313" key="7">
    <source>
        <dbReference type="EMBL" id="GAA3824781.1"/>
    </source>
</evidence>
<evidence type="ECO:0000256" key="2">
    <source>
        <dbReference type="ARBA" id="ARBA00023015"/>
    </source>
</evidence>
<dbReference type="InterPro" id="IPR036388">
    <property type="entry name" value="WH-like_DNA-bd_sf"/>
</dbReference>
<dbReference type="Gene3D" id="3.40.50.300">
    <property type="entry name" value="P-loop containing nucleotide triphosphate hydrolases"/>
    <property type="match status" value="1"/>
</dbReference>
<dbReference type="InterPro" id="IPR051677">
    <property type="entry name" value="AfsR-DnrI-RedD_regulator"/>
</dbReference>
<dbReference type="PANTHER" id="PTHR35807:SF1">
    <property type="entry name" value="TRANSCRIPTIONAL REGULATOR REDD"/>
    <property type="match status" value="1"/>
</dbReference>
<evidence type="ECO:0000256" key="5">
    <source>
        <dbReference type="PROSITE-ProRule" id="PRU01091"/>
    </source>
</evidence>
<dbReference type="InterPro" id="IPR011990">
    <property type="entry name" value="TPR-like_helical_dom_sf"/>
</dbReference>
<dbReference type="Pfam" id="PF03704">
    <property type="entry name" value="BTAD"/>
    <property type="match status" value="1"/>
</dbReference>
<dbReference type="InterPro" id="IPR001867">
    <property type="entry name" value="OmpR/PhoB-type_DNA-bd"/>
</dbReference>
<dbReference type="Pfam" id="PF13191">
    <property type="entry name" value="AAA_16"/>
    <property type="match status" value="1"/>
</dbReference>
<keyword evidence="2" id="KW-0805">Transcription regulation</keyword>
<protein>
    <recommendedName>
        <fullName evidence="6">OmpR/PhoB-type domain-containing protein</fullName>
    </recommendedName>
</protein>